<feature type="transmembrane region" description="Helical" evidence="1">
    <location>
        <begin position="6"/>
        <end position="27"/>
    </location>
</feature>
<organism evidence="2 3">
    <name type="scientific">Tistrella bauzanensis</name>
    <dbReference type="NCBI Taxonomy" id="657419"/>
    <lineage>
        <taxon>Bacteria</taxon>
        <taxon>Pseudomonadati</taxon>
        <taxon>Pseudomonadota</taxon>
        <taxon>Alphaproteobacteria</taxon>
        <taxon>Geminicoccales</taxon>
        <taxon>Geminicoccaceae</taxon>
        <taxon>Tistrella</taxon>
    </lineage>
</organism>
<feature type="transmembrane region" description="Helical" evidence="1">
    <location>
        <begin position="47"/>
        <end position="69"/>
    </location>
</feature>
<keyword evidence="1" id="KW-0812">Transmembrane</keyword>
<proteinExistence type="predicted"/>
<comment type="caution">
    <text evidence="2">The sequence shown here is derived from an EMBL/GenBank/DDBJ whole genome shotgun (WGS) entry which is preliminary data.</text>
</comment>
<evidence type="ECO:0000256" key="1">
    <source>
        <dbReference type="SAM" id="Phobius"/>
    </source>
</evidence>
<keyword evidence="1" id="KW-1133">Transmembrane helix</keyword>
<keyword evidence="3" id="KW-1185">Reference proteome</keyword>
<reference evidence="3" key="1">
    <citation type="journal article" date="2019" name="Int. J. Syst. Evol. Microbiol.">
        <title>The Global Catalogue of Microorganisms (GCM) 10K type strain sequencing project: providing services to taxonomists for standard genome sequencing and annotation.</title>
        <authorList>
            <consortium name="The Broad Institute Genomics Platform"/>
            <consortium name="The Broad Institute Genome Sequencing Center for Infectious Disease"/>
            <person name="Wu L."/>
            <person name="Ma J."/>
        </authorList>
    </citation>
    <scope>NUCLEOTIDE SEQUENCE [LARGE SCALE GENOMIC DNA]</scope>
    <source>
        <strain evidence="3">CGMCC 1.10188</strain>
    </source>
</reference>
<evidence type="ECO:0000313" key="2">
    <source>
        <dbReference type="EMBL" id="GGB26502.1"/>
    </source>
</evidence>
<name>A0ABQ1I876_9PROT</name>
<sequence>MESWFTVALVFVIVWWPLFFMTLPVGVRHDHKDEHAEASGAPRNPRLWVKAAATSVIAAALTYGVDVLIRSDLLDGLVR</sequence>
<accession>A0ABQ1I876</accession>
<evidence type="ECO:0008006" key="4">
    <source>
        <dbReference type="Google" id="ProtNLM"/>
    </source>
</evidence>
<keyword evidence="1" id="KW-0472">Membrane</keyword>
<dbReference type="Proteomes" id="UP000603352">
    <property type="component" value="Unassembled WGS sequence"/>
</dbReference>
<dbReference type="EMBL" id="BMDZ01000003">
    <property type="protein sequence ID" value="GGB26502.1"/>
    <property type="molecule type" value="Genomic_DNA"/>
</dbReference>
<dbReference type="InterPro" id="IPR009935">
    <property type="entry name" value="DUF1467"/>
</dbReference>
<dbReference type="Pfam" id="PF07330">
    <property type="entry name" value="DUF1467"/>
    <property type="match status" value="1"/>
</dbReference>
<protein>
    <recommendedName>
        <fullName evidence="4">DUF1467 domain-containing protein</fullName>
    </recommendedName>
</protein>
<dbReference type="RefSeq" id="WP_188574503.1">
    <property type="nucleotide sequence ID" value="NZ_BMDZ01000003.1"/>
</dbReference>
<evidence type="ECO:0000313" key="3">
    <source>
        <dbReference type="Proteomes" id="UP000603352"/>
    </source>
</evidence>
<gene>
    <name evidence="2" type="ORF">GCM10011505_04690</name>
</gene>